<dbReference type="AlphaFoldDB" id="A0A3D0KC22"/>
<dbReference type="InterPro" id="IPR010567">
    <property type="entry name" value="OrfX2/OrfX3/P47"/>
</dbReference>
<feature type="domain" description="Protein OrfX2/OrfX3/P47" evidence="3">
    <location>
        <begin position="23"/>
        <end position="122"/>
    </location>
</feature>
<proteinExistence type="inferred from homology"/>
<reference evidence="4" key="1">
    <citation type="journal article" date="2018" name="Nat. Biotechnol.">
        <title>A standardized bacterial taxonomy based on genome phylogeny substantially revises the tree of life.</title>
        <authorList>
            <person name="Parks D.H."/>
            <person name="Chuvochina M."/>
            <person name="Waite D.W."/>
            <person name="Rinke C."/>
            <person name="Skarshewski A."/>
            <person name="Chaumeil P.A."/>
            <person name="Hugenholtz P."/>
        </authorList>
    </citation>
    <scope>NUCLEOTIDE SEQUENCE [LARGE SCALE GENOMIC DNA]</scope>
    <source>
        <strain evidence="4">UBA11284</strain>
    </source>
</reference>
<dbReference type="Pfam" id="PF06597">
    <property type="entry name" value="Clostridium_P47"/>
    <property type="match status" value="2"/>
</dbReference>
<gene>
    <name evidence="4" type="ORF">DEO68_02725</name>
</gene>
<comment type="caution">
    <text evidence="4">The sequence shown here is derived from an EMBL/GenBank/DDBJ whole genome shotgun (WGS) entry which is preliminary data.</text>
</comment>
<evidence type="ECO:0000313" key="4">
    <source>
        <dbReference type="EMBL" id="HCA01107.1"/>
    </source>
</evidence>
<comment type="similarity">
    <text evidence="2">Belongs to the TULIP P47 family.</text>
</comment>
<organism evidence="4">
    <name type="scientific">Halomonas campaniensis</name>
    <dbReference type="NCBI Taxonomy" id="213554"/>
    <lineage>
        <taxon>Bacteria</taxon>
        <taxon>Pseudomonadati</taxon>
        <taxon>Pseudomonadota</taxon>
        <taxon>Gammaproteobacteria</taxon>
        <taxon>Oceanospirillales</taxon>
        <taxon>Halomonadaceae</taxon>
        <taxon>Halomonas</taxon>
    </lineage>
</organism>
<evidence type="ECO:0000256" key="1">
    <source>
        <dbReference type="ARBA" id="ARBA00023026"/>
    </source>
</evidence>
<feature type="domain" description="Protein OrfX2/OrfX3/P47" evidence="3">
    <location>
        <begin position="213"/>
        <end position="362"/>
    </location>
</feature>
<evidence type="ECO:0000256" key="2">
    <source>
        <dbReference type="ARBA" id="ARBA00035010"/>
    </source>
</evidence>
<evidence type="ECO:0000259" key="3">
    <source>
        <dbReference type="Pfam" id="PF06597"/>
    </source>
</evidence>
<protein>
    <recommendedName>
        <fullName evidence="3">Protein OrfX2/OrfX3/P47 domain-containing protein</fullName>
    </recommendedName>
</protein>
<name>A0A3D0KC22_9GAMM</name>
<accession>A0A3D0KC22</accession>
<dbReference type="EMBL" id="DOTR01000013">
    <property type="protein sequence ID" value="HCA01107.1"/>
    <property type="molecule type" value="Genomic_DNA"/>
</dbReference>
<sequence length="720" mass="77830">MTDSTSLAPVAVKEIDARAVAETYNWDTVVALHFDTTNRALTDNWSSVDDRAKNISQSASDDPSYQLTASLDAWQLSTGGDGKNINMSVPVSGGNYLAGGQSYSLDGLGMSVIIQINMDWIPDPDQKAFVINEGVGAIVADLDNSVVDAALIEDFATNGVTISSNSALSTVTPGAAWVVTAEDSSFYYMFYSEDKDQDKFLSVYQYTDSFQSQLRALSQEAGGTAAVVVMNIVNPPDAGSIGNAVLPELLSEWFNTNIGYFNFVFSVIDLTPQLGQSPNYTWIDPTATSYAVVDEQTMESSVMGVLTMIQNNTPGSNHQVSPNAIPTGEDANGADTGLLISGPNFVKNMILAGAKNLFDEATDEDFTTFNDGLSVKNVNKLTYGYFKMDDDPSATTADDGYSSQLDEGILPEGLVNAFKTQGQYGYIYNPDLRNDSVKVNIKGSQWFLSGNGDEYIVDLNDGKLELYTATQVTIEANQFEMNLEHSFLEIKFIDLTYHQSWQYDVHINYTEQVSLGLKTVTTSSGDTKQIFNFTQSVRNMTVNVTKTQAEIDFEIVMGAVTASLALIAVIGPVVDGLAASAEVTVASVDEGSALLDEESFFSALGEDSESEEQNVANEEDALANGAEQATGRMTRIKNAFNSTRWKVFGGVTAALTAAYGVEMTVAAILESVYKNDWENVPGFDEFANDAIAPYTFPGVNGYELKSAWLADSLQIGLKTK</sequence>
<keyword evidence="1" id="KW-0843">Virulence</keyword>